<dbReference type="EMBL" id="MVGT01000437">
    <property type="protein sequence ID" value="OVA18276.1"/>
    <property type="molecule type" value="Genomic_DNA"/>
</dbReference>
<evidence type="ECO:0000313" key="3">
    <source>
        <dbReference type="Proteomes" id="UP000195402"/>
    </source>
</evidence>
<dbReference type="Proteomes" id="UP000195402">
    <property type="component" value="Unassembled WGS sequence"/>
</dbReference>
<feature type="domain" description="At1g61320/AtMIF1 LRR" evidence="1">
    <location>
        <begin position="30"/>
        <end position="252"/>
    </location>
</feature>
<protein>
    <recommendedName>
        <fullName evidence="1">At1g61320/AtMIF1 LRR domain-containing protein</fullName>
    </recommendedName>
</protein>
<evidence type="ECO:0000259" key="1">
    <source>
        <dbReference type="Pfam" id="PF23622"/>
    </source>
</evidence>
<proteinExistence type="predicted"/>
<dbReference type="PANTHER" id="PTHR34145">
    <property type="entry name" value="OS02G0105600 PROTEIN"/>
    <property type="match status" value="1"/>
</dbReference>
<evidence type="ECO:0000313" key="2">
    <source>
        <dbReference type="EMBL" id="OVA18276.1"/>
    </source>
</evidence>
<dbReference type="FunCoup" id="A0A200R6H6">
    <property type="interactions" value="133"/>
</dbReference>
<dbReference type="Pfam" id="PF23622">
    <property type="entry name" value="LRR_At1g61320_AtMIF1"/>
    <property type="match status" value="1"/>
</dbReference>
<accession>A0A200R6H6</accession>
<dbReference type="PANTHER" id="PTHR34145:SF53">
    <property type="entry name" value="LEUCINE-RICH REPEAT DOMAIN SUPERFAMILY"/>
    <property type="match status" value="1"/>
</dbReference>
<keyword evidence="3" id="KW-1185">Reference proteome</keyword>
<gene>
    <name evidence="2" type="ORF">BVC80_1835g711</name>
</gene>
<dbReference type="InterPro" id="IPR053772">
    <property type="entry name" value="At1g61320/At1g61330-like"/>
</dbReference>
<dbReference type="OrthoDB" id="976179at2759"/>
<organism evidence="2 3">
    <name type="scientific">Macleaya cordata</name>
    <name type="common">Five-seeded plume-poppy</name>
    <name type="synonym">Bocconia cordata</name>
    <dbReference type="NCBI Taxonomy" id="56857"/>
    <lineage>
        <taxon>Eukaryota</taxon>
        <taxon>Viridiplantae</taxon>
        <taxon>Streptophyta</taxon>
        <taxon>Embryophyta</taxon>
        <taxon>Tracheophyta</taxon>
        <taxon>Spermatophyta</taxon>
        <taxon>Magnoliopsida</taxon>
        <taxon>Ranunculales</taxon>
        <taxon>Papaveraceae</taxon>
        <taxon>Papaveroideae</taxon>
        <taxon>Macleaya</taxon>
    </lineage>
</organism>
<reference evidence="2 3" key="1">
    <citation type="journal article" date="2017" name="Mol. Plant">
        <title>The Genome of Medicinal Plant Macleaya cordata Provides New Insights into Benzylisoquinoline Alkaloids Metabolism.</title>
        <authorList>
            <person name="Liu X."/>
            <person name="Liu Y."/>
            <person name="Huang P."/>
            <person name="Ma Y."/>
            <person name="Qing Z."/>
            <person name="Tang Q."/>
            <person name="Cao H."/>
            <person name="Cheng P."/>
            <person name="Zheng Y."/>
            <person name="Yuan Z."/>
            <person name="Zhou Y."/>
            <person name="Liu J."/>
            <person name="Tang Z."/>
            <person name="Zhuo Y."/>
            <person name="Zhang Y."/>
            <person name="Yu L."/>
            <person name="Huang J."/>
            <person name="Yang P."/>
            <person name="Peng Q."/>
            <person name="Zhang J."/>
            <person name="Jiang W."/>
            <person name="Zhang Z."/>
            <person name="Lin K."/>
            <person name="Ro D.K."/>
            <person name="Chen X."/>
            <person name="Xiong X."/>
            <person name="Shang Y."/>
            <person name="Huang S."/>
            <person name="Zeng J."/>
        </authorList>
    </citation>
    <scope>NUCLEOTIDE SEQUENCE [LARGE SCALE GENOMIC DNA]</scope>
    <source>
        <strain evidence="3">cv. BLH2017</strain>
        <tissue evidence="2">Root</tissue>
    </source>
</reference>
<name>A0A200R6H6_MACCD</name>
<sequence>MAEIQLLYLLGFRRLIQNVGGRSRITCKRLNECIGLNSHRLCIIANHRLQTLSVLDCPQLISLHLSANNLKLFRYRGHYPMLWIAYAPSLTDVMLDVRNGPGSFPLSLDNFLELRDAIQNVEILTLCGWFFKVCSPWWLLPAEETPSHSVPQFNNLKELWLIDNSMNIFKMDAMVSFLKICPNLERIFINIDPTCYCFRNELYGWRTVGFEDYVKRTTPNETLVRLKIIKMAGFIDQEEEISLIDRLLKDVAGVEPPMIIATSPENGTRRLIKIPQNQPKLQETGDRKQAAIGNQETEYGYEFVEEESFVLRPKHADFCL</sequence>
<dbReference type="InParanoid" id="A0A200R6H6"/>
<dbReference type="InterPro" id="IPR055357">
    <property type="entry name" value="LRR_At1g61320_AtMIF1"/>
</dbReference>
<comment type="caution">
    <text evidence="2">The sequence shown here is derived from an EMBL/GenBank/DDBJ whole genome shotgun (WGS) entry which is preliminary data.</text>
</comment>
<dbReference type="STRING" id="56857.A0A200R6H6"/>
<dbReference type="AlphaFoldDB" id="A0A200R6H6"/>